<proteinExistence type="predicted"/>
<gene>
    <name evidence="6" type="ORF">OM076_02470</name>
</gene>
<dbReference type="Pfam" id="PF06977">
    <property type="entry name" value="SdiA-regulated"/>
    <property type="match status" value="1"/>
</dbReference>
<evidence type="ECO:0000256" key="1">
    <source>
        <dbReference type="ARBA" id="ARBA00004236"/>
    </source>
</evidence>
<dbReference type="InterPro" id="IPR009722">
    <property type="entry name" value="YjiK/CarP"/>
</dbReference>
<evidence type="ECO:0000259" key="5">
    <source>
        <dbReference type="PROSITE" id="PS51841"/>
    </source>
</evidence>
<protein>
    <submittedName>
        <fullName evidence="6">Lamin tail domain-containing protein</fullName>
    </submittedName>
</protein>
<feature type="domain" description="LTD" evidence="5">
    <location>
        <begin position="599"/>
        <end position="731"/>
    </location>
</feature>
<evidence type="ECO:0000256" key="4">
    <source>
        <dbReference type="SAM" id="SignalP"/>
    </source>
</evidence>
<dbReference type="CDD" id="cd09971">
    <property type="entry name" value="SdiA-regulated"/>
    <property type="match status" value="1"/>
</dbReference>
<dbReference type="RefSeq" id="WP_270037778.1">
    <property type="nucleotide sequence ID" value="NZ_JAPDOD010000001.1"/>
</dbReference>
<dbReference type="Pfam" id="PF00932">
    <property type="entry name" value="LTD"/>
    <property type="match status" value="2"/>
</dbReference>
<dbReference type="PROSITE" id="PS51841">
    <property type="entry name" value="LTD"/>
    <property type="match status" value="2"/>
</dbReference>
<organism evidence="6 7">
    <name type="scientific">Solirubrobacter ginsenosidimutans</name>
    <dbReference type="NCBI Taxonomy" id="490573"/>
    <lineage>
        <taxon>Bacteria</taxon>
        <taxon>Bacillati</taxon>
        <taxon>Actinomycetota</taxon>
        <taxon>Thermoleophilia</taxon>
        <taxon>Solirubrobacterales</taxon>
        <taxon>Solirubrobacteraceae</taxon>
        <taxon>Solirubrobacter</taxon>
    </lineage>
</organism>
<keyword evidence="3" id="KW-0472">Membrane</keyword>
<dbReference type="Proteomes" id="UP001149140">
    <property type="component" value="Unassembled WGS sequence"/>
</dbReference>
<comment type="caution">
    <text evidence="6">The sequence shown here is derived from an EMBL/GenBank/DDBJ whole genome shotgun (WGS) entry which is preliminary data.</text>
</comment>
<evidence type="ECO:0000256" key="3">
    <source>
        <dbReference type="ARBA" id="ARBA00023136"/>
    </source>
</evidence>
<sequence length="918" mass="92278">MDWFAHRRAPRAVALTVVGAMAALAGPATSHAAPLTGVDLSKYARVGRFDLPEPTRTTPPANSLLAQEASAVTYDWDTDSLFVVGDGGTSVVQVSKTGALINSMTLAQGASPQGTEFYDTEGIAYIGNGKFVLTEERDRKANLFTYVPNTTLTRAAVQTVKLGTTVGNIGIEGLTNDPQTGGYIFVKEATPEGIFQTGIDFAAGTATNGSPTTENSANLFDPALAGLADFSDVFALSNLTTLTGADKSHLLILSQEAGKIVNVDRAGVVSSSLTIVGDANNPLTVPNQSHEGLAMDNDGMLYVVSEEGGGDVGHPQLWVYAPTGTGANQAPTGVALTNQVATIAETASTASRVKVADVNVTDDGTGTNTLGLTGADASSFEVDASGLYLKAGTVLNRTTKPSYSVAVTVDDTTVGATPDATSPTFTLTVTAAAAPASLIVSEVSPWSSGDSPYAADWFEITNKGTAAVDLTGYKVDDDSNTFASAIALTGVSSIAPGESVVFIEGSAATAAAFKTFWFGDKVPAGFQIGTYSGSGIGLSTGGDQVNLFNAAGTKVTGVSFPAATTFVTFDNTAGLSGAITALSVAGRNGAYTMSGATGSPGTVAPSLIISEVSPWSSGDSPYAADWFEITNTGTHAADLTGFKVDDDSNTFASAIALSGISTVAPGESVIFIEGSAATVAAFKTFWFGGSVPAGFQIGTYSGSGIGLSTGGDQVNLFDPAGTRVTNVSFGAATTFFTFDNAAGLKGPITTLSVAGRNGATTVSGATGSPGKIAANGAQVTAGGQVTGVVPGQLSLTLGVPAAFAPFVAGVAKDYLAQTTATVTSTGGDATLTVVDTSTVAPGHLVNGTFPLPQALQISANGGAYAPISGTPLGLVTYSGPVSNDAVAIGVKQPIGASDGLRTGAYAKTLTFTLSTTTP</sequence>
<name>A0A9X3MNY5_9ACTN</name>
<dbReference type="AlphaFoldDB" id="A0A9X3MNY5"/>
<dbReference type="EMBL" id="JAPDOD010000001">
    <property type="protein sequence ID" value="MDA0159116.1"/>
    <property type="molecule type" value="Genomic_DNA"/>
</dbReference>
<feature type="signal peptide" evidence="4">
    <location>
        <begin position="1"/>
        <end position="32"/>
    </location>
</feature>
<keyword evidence="2" id="KW-1003">Cell membrane</keyword>
<comment type="subcellular location">
    <subcellularLocation>
        <location evidence="1">Cell membrane</location>
    </subcellularLocation>
</comment>
<keyword evidence="7" id="KW-1185">Reference proteome</keyword>
<feature type="chain" id="PRO_5040835254" evidence="4">
    <location>
        <begin position="33"/>
        <end position="918"/>
    </location>
</feature>
<evidence type="ECO:0000313" key="7">
    <source>
        <dbReference type="Proteomes" id="UP001149140"/>
    </source>
</evidence>
<reference evidence="6" key="1">
    <citation type="submission" date="2022-10" db="EMBL/GenBank/DDBJ databases">
        <title>The WGS of Solirubrobacter ginsenosidimutans DSM 21036.</title>
        <authorList>
            <person name="Jiang Z."/>
        </authorList>
    </citation>
    <scope>NUCLEOTIDE SEQUENCE</scope>
    <source>
        <strain evidence="6">DSM 21036</strain>
    </source>
</reference>
<feature type="domain" description="LTD" evidence="5">
    <location>
        <begin position="421"/>
        <end position="562"/>
    </location>
</feature>
<dbReference type="SUPFAM" id="SSF50956">
    <property type="entry name" value="Thermostable phytase (3-phytase)"/>
    <property type="match status" value="1"/>
</dbReference>
<dbReference type="InterPro" id="IPR001322">
    <property type="entry name" value="Lamin_tail_dom"/>
</dbReference>
<dbReference type="GO" id="GO:0005886">
    <property type="term" value="C:plasma membrane"/>
    <property type="evidence" value="ECO:0007669"/>
    <property type="project" value="UniProtKB-SubCell"/>
</dbReference>
<accession>A0A9X3MNY5</accession>
<keyword evidence="4" id="KW-0732">Signal</keyword>
<evidence type="ECO:0000313" key="6">
    <source>
        <dbReference type="EMBL" id="MDA0159116.1"/>
    </source>
</evidence>
<evidence type="ECO:0000256" key="2">
    <source>
        <dbReference type="ARBA" id="ARBA00022475"/>
    </source>
</evidence>